<keyword evidence="6 9" id="KW-1133">Transmembrane helix</keyword>
<keyword evidence="4" id="KW-0808">Transferase</keyword>
<protein>
    <recommendedName>
        <fullName evidence="10">Wax synthase domain-containing protein</fullName>
    </recommendedName>
</protein>
<dbReference type="AlphaFoldDB" id="A0A2S5BBL6"/>
<reference evidence="11 12" key="1">
    <citation type="journal article" date="2018" name="Front. Microbiol.">
        <title>Prospects for Fungal Bioremediation of Acidic Radioactive Waste Sites: Characterization and Genome Sequence of Rhodotorula taiwanensis MD1149.</title>
        <authorList>
            <person name="Tkavc R."/>
            <person name="Matrosova V.Y."/>
            <person name="Grichenko O.E."/>
            <person name="Gostincar C."/>
            <person name="Volpe R.P."/>
            <person name="Klimenkova P."/>
            <person name="Gaidamakova E.K."/>
            <person name="Zhou C.E."/>
            <person name="Stewart B.J."/>
            <person name="Lyman M.G."/>
            <person name="Malfatti S.A."/>
            <person name="Rubinfeld B."/>
            <person name="Courtot M."/>
            <person name="Singh J."/>
            <person name="Dalgard C.L."/>
            <person name="Hamilton T."/>
            <person name="Frey K.G."/>
            <person name="Gunde-Cimerman N."/>
            <person name="Dugan L."/>
            <person name="Daly M.J."/>
        </authorList>
    </citation>
    <scope>NUCLEOTIDE SEQUENCE [LARGE SCALE GENOMIC DNA]</scope>
    <source>
        <strain evidence="11 12">MD1149</strain>
    </source>
</reference>
<comment type="pathway">
    <text evidence="2">Secondary metabolite biosynthesis.</text>
</comment>
<dbReference type="GO" id="GO:0016020">
    <property type="term" value="C:membrane"/>
    <property type="evidence" value="ECO:0007669"/>
    <property type="project" value="UniProtKB-SubCell"/>
</dbReference>
<feature type="domain" description="Wax synthase" evidence="10">
    <location>
        <begin position="374"/>
        <end position="453"/>
    </location>
</feature>
<gene>
    <name evidence="11" type="ORF">BMF94_2749</name>
</gene>
<feature type="transmembrane region" description="Helical" evidence="9">
    <location>
        <begin position="269"/>
        <end position="287"/>
    </location>
</feature>
<feature type="transmembrane region" description="Helical" evidence="9">
    <location>
        <begin position="492"/>
        <end position="511"/>
    </location>
</feature>
<organism evidence="11 12">
    <name type="scientific">Rhodotorula taiwanensis</name>
    <dbReference type="NCBI Taxonomy" id="741276"/>
    <lineage>
        <taxon>Eukaryota</taxon>
        <taxon>Fungi</taxon>
        <taxon>Dikarya</taxon>
        <taxon>Basidiomycota</taxon>
        <taxon>Pucciniomycotina</taxon>
        <taxon>Microbotryomycetes</taxon>
        <taxon>Sporidiobolales</taxon>
        <taxon>Sporidiobolaceae</taxon>
        <taxon>Rhodotorula</taxon>
    </lineage>
</organism>
<dbReference type="Proteomes" id="UP000237144">
    <property type="component" value="Unassembled WGS sequence"/>
</dbReference>
<evidence type="ECO:0000256" key="7">
    <source>
        <dbReference type="ARBA" id="ARBA00023136"/>
    </source>
</evidence>
<evidence type="ECO:0000256" key="8">
    <source>
        <dbReference type="SAM" id="MobiDB-lite"/>
    </source>
</evidence>
<dbReference type="OrthoDB" id="1077582at2759"/>
<proteinExistence type="inferred from homology"/>
<feature type="transmembrane region" description="Helical" evidence="9">
    <location>
        <begin position="229"/>
        <end position="249"/>
    </location>
</feature>
<accession>A0A2S5BBL6</accession>
<dbReference type="InterPro" id="IPR044851">
    <property type="entry name" value="Wax_synthase"/>
</dbReference>
<evidence type="ECO:0000256" key="9">
    <source>
        <dbReference type="SAM" id="Phobius"/>
    </source>
</evidence>
<comment type="subcellular location">
    <subcellularLocation>
        <location evidence="1">Membrane</location>
        <topology evidence="1">Multi-pass membrane protein</topology>
    </subcellularLocation>
</comment>
<comment type="similarity">
    <text evidence="3">Belongs to the wax synthase family.</text>
</comment>
<keyword evidence="7 9" id="KW-0472">Membrane</keyword>
<dbReference type="PANTHER" id="PTHR31595">
    <property type="entry name" value="LONG-CHAIN-ALCOHOL O-FATTY-ACYLTRANSFERASE 3-RELATED"/>
    <property type="match status" value="1"/>
</dbReference>
<dbReference type="PANTHER" id="PTHR31595:SF57">
    <property type="entry name" value="OS04G0481900 PROTEIN"/>
    <property type="match status" value="1"/>
</dbReference>
<dbReference type="STRING" id="741276.A0A2S5BBL6"/>
<evidence type="ECO:0000256" key="1">
    <source>
        <dbReference type="ARBA" id="ARBA00004141"/>
    </source>
</evidence>
<comment type="caution">
    <text evidence="11">The sequence shown here is derived from an EMBL/GenBank/DDBJ whole genome shotgun (WGS) entry which is preliminary data.</text>
</comment>
<keyword evidence="5 9" id="KW-0812">Transmembrane</keyword>
<dbReference type="GO" id="GO:0006629">
    <property type="term" value="P:lipid metabolic process"/>
    <property type="evidence" value="ECO:0007669"/>
    <property type="project" value="InterPro"/>
</dbReference>
<feature type="region of interest" description="Disordered" evidence="8">
    <location>
        <begin position="118"/>
        <end position="137"/>
    </location>
</feature>
<feature type="transmembrane region" description="Helical" evidence="9">
    <location>
        <begin position="12"/>
        <end position="30"/>
    </location>
</feature>
<keyword evidence="12" id="KW-1185">Reference proteome</keyword>
<evidence type="ECO:0000256" key="5">
    <source>
        <dbReference type="ARBA" id="ARBA00022692"/>
    </source>
</evidence>
<feature type="transmembrane region" description="Helical" evidence="9">
    <location>
        <begin position="523"/>
        <end position="542"/>
    </location>
</feature>
<evidence type="ECO:0000256" key="6">
    <source>
        <dbReference type="ARBA" id="ARBA00022989"/>
    </source>
</evidence>
<evidence type="ECO:0000256" key="3">
    <source>
        <dbReference type="ARBA" id="ARBA00007282"/>
    </source>
</evidence>
<evidence type="ECO:0000259" key="10">
    <source>
        <dbReference type="Pfam" id="PF13813"/>
    </source>
</evidence>
<dbReference type="EMBL" id="PJQD01000028">
    <property type="protein sequence ID" value="POY74175.1"/>
    <property type="molecule type" value="Genomic_DNA"/>
</dbReference>
<evidence type="ECO:0000313" key="12">
    <source>
        <dbReference type="Proteomes" id="UP000237144"/>
    </source>
</evidence>
<evidence type="ECO:0000256" key="4">
    <source>
        <dbReference type="ARBA" id="ARBA00022679"/>
    </source>
</evidence>
<dbReference type="InterPro" id="IPR032805">
    <property type="entry name" value="Wax_synthase_dom"/>
</dbReference>
<feature type="transmembrane region" description="Helical" evidence="9">
    <location>
        <begin position="42"/>
        <end position="61"/>
    </location>
</feature>
<dbReference type="GO" id="GO:0008374">
    <property type="term" value="F:O-acyltransferase activity"/>
    <property type="evidence" value="ECO:0007669"/>
    <property type="project" value="InterPro"/>
</dbReference>
<feature type="transmembrane region" description="Helical" evidence="9">
    <location>
        <begin position="324"/>
        <end position="346"/>
    </location>
</feature>
<feature type="transmembrane region" description="Helical" evidence="9">
    <location>
        <begin position="299"/>
        <end position="318"/>
    </location>
</feature>
<evidence type="ECO:0000256" key="2">
    <source>
        <dbReference type="ARBA" id="ARBA00005179"/>
    </source>
</evidence>
<name>A0A2S5BBL6_9BASI</name>
<dbReference type="Pfam" id="PF13813">
    <property type="entry name" value="MBOAT_2"/>
    <property type="match status" value="1"/>
</dbReference>
<evidence type="ECO:0000313" key="11">
    <source>
        <dbReference type="EMBL" id="POY74175.1"/>
    </source>
</evidence>
<feature type="transmembrane region" description="Helical" evidence="9">
    <location>
        <begin position="427"/>
        <end position="445"/>
    </location>
</feature>
<feature type="transmembrane region" description="Helical" evidence="9">
    <location>
        <begin position="73"/>
        <end position="92"/>
    </location>
</feature>
<sequence length="577" mass="63364">MDASPHVTFKILPPTAFSFGLPLFALAVLLQPAIPAHYSRPLRFALAYPAVHAAYYAPYTYRHEPVEFSIPANFRWGIFAPYAILLALYWAFMTEKDRRVELAWVGFDGEKREELQRTVEAEEKVEEADEGEAGKRRAKLEATAQVVAPTPVRPDTAAKLAAVLPAATANASPVVVAQPGYLPTPSPTPPFEDINPPSVSSAAPPPADLDMVSASSTSTLGTAQRLHPLHILLSALHLLTSMRGIGYVFGPPMKHLPTPPRSERQFATGAIVTFFSASAISTACVALQVLDRDGQLPDFLATVIPCLPPSAAVFFSALTSRICIGLSLWVQMKIGFSGLAVGYWLLHHLTNYALDTVPFFKHVTWRSKFDTREYPPLFNRPFSGMGDGGCSRFWSAKWHFLFRAVFTGTLYNPSSKLAKKLGIPKRAAALLGAVLVFAGSAWMHWQALVSARHGTEPTAAGLAYLSSHSIPFSAGYSSPWSDLTTIERHGTWIFFLLQPVAIIFEQLFTLLTKKRIGGWAGKVWTVAWIVLAGEAIIGRSWLALGLVHGIPPVDRWGWQRWVMPTYEMAPMPAFMRA</sequence>